<comment type="caution">
    <text evidence="2">The sequence shown here is derived from an EMBL/GenBank/DDBJ whole genome shotgun (WGS) entry which is preliminary data.</text>
</comment>
<gene>
    <name evidence="2" type="ORF">BLA27_18680</name>
</gene>
<evidence type="ECO:0000313" key="2">
    <source>
        <dbReference type="EMBL" id="OIS91942.1"/>
    </source>
</evidence>
<dbReference type="EMBL" id="MOEC01000021">
    <property type="protein sequence ID" value="OIS91942.1"/>
    <property type="molecule type" value="Genomic_DNA"/>
</dbReference>
<dbReference type="OrthoDB" id="6046378at2"/>
<feature type="region of interest" description="Disordered" evidence="1">
    <location>
        <begin position="1"/>
        <end position="40"/>
    </location>
</feature>
<keyword evidence="3" id="KW-1185">Reference proteome</keyword>
<feature type="compositionally biased region" description="Basic and acidic residues" evidence="1">
    <location>
        <begin position="11"/>
        <end position="28"/>
    </location>
</feature>
<protein>
    <recommendedName>
        <fullName evidence="4">Terminase small subunit</fullName>
    </recommendedName>
</protein>
<accession>A0A1J6I2E0</accession>
<reference evidence="2 3" key="1">
    <citation type="submission" date="2016-10" db="EMBL/GenBank/DDBJ databases">
        <title>The Draft Genome Sequence of the Potato Rhizosphere Bacteria Ochrobactrum sp. IPA7.2.</title>
        <authorList>
            <person name="Gogoleva N.E."/>
            <person name="Khlopko Y.A."/>
            <person name="Burygin G.L."/>
            <person name="Plotnikov A.O."/>
        </authorList>
    </citation>
    <scope>NUCLEOTIDE SEQUENCE [LARGE SCALE GENOMIC DNA]</scope>
    <source>
        <strain evidence="2 3">IPA7.2</strain>
    </source>
</reference>
<evidence type="ECO:0008006" key="4">
    <source>
        <dbReference type="Google" id="ProtNLM"/>
    </source>
</evidence>
<evidence type="ECO:0000313" key="3">
    <source>
        <dbReference type="Proteomes" id="UP000182985"/>
    </source>
</evidence>
<feature type="region of interest" description="Disordered" evidence="1">
    <location>
        <begin position="105"/>
        <end position="128"/>
    </location>
</feature>
<name>A0A1J6I2E0_9HYPH</name>
<dbReference type="AlphaFoldDB" id="A0A1J6I2E0"/>
<proteinExistence type="predicted"/>
<dbReference type="Proteomes" id="UP000182985">
    <property type="component" value="Unassembled WGS sequence"/>
</dbReference>
<organism evidence="2 3">
    <name type="scientific">Brucella cytisi</name>
    <dbReference type="NCBI Taxonomy" id="407152"/>
    <lineage>
        <taxon>Bacteria</taxon>
        <taxon>Pseudomonadati</taxon>
        <taxon>Pseudomonadota</taxon>
        <taxon>Alphaproteobacteria</taxon>
        <taxon>Hyphomicrobiales</taxon>
        <taxon>Brucellaceae</taxon>
        <taxon>Brucella/Ochrobactrum group</taxon>
        <taxon>Brucella</taxon>
    </lineage>
</organism>
<feature type="compositionally biased region" description="Acidic residues" evidence="1">
    <location>
        <begin position="118"/>
        <end position="128"/>
    </location>
</feature>
<sequence length="128" mass="13904">MAKPRNPLGKAKVEGRDKKDPQRFKNRADPAANGPLGAPPVWLKDSTDIKAKSAWKLFAKELPWLNESHRTLVGMASTIQGRIMAGQEVGVQAMNLLRQMLGQMGATPADASKVATPDDGEEKDDLLD</sequence>
<dbReference type="RefSeq" id="WP_071633039.1">
    <property type="nucleotide sequence ID" value="NZ_MOEC01000021.1"/>
</dbReference>
<evidence type="ECO:0000256" key="1">
    <source>
        <dbReference type="SAM" id="MobiDB-lite"/>
    </source>
</evidence>